<proteinExistence type="predicted"/>
<evidence type="ECO:0000313" key="1">
    <source>
        <dbReference type="EMBL" id="OAT71465.1"/>
    </source>
</evidence>
<dbReference type="AlphaFoldDB" id="A0A1B7KMZ2"/>
<name>A0A1B7KMZ2_PARTM</name>
<sequence length="96" mass="10832">MGQIFPVAPYWKQVNISGSRRNRCGFGNVATIESLDEGEPVDDSALFKQLKKIGFIKAREKEAALAVNCAAYLEAFCDMERRLEAHPYWVDLKLVP</sequence>
<organism evidence="1 2">
    <name type="scientific">Parageobacillus thermoglucosidasius</name>
    <name type="common">Geobacillus thermoglucosidasius</name>
    <dbReference type="NCBI Taxonomy" id="1426"/>
    <lineage>
        <taxon>Bacteria</taxon>
        <taxon>Bacillati</taxon>
        <taxon>Bacillota</taxon>
        <taxon>Bacilli</taxon>
        <taxon>Bacillales</taxon>
        <taxon>Anoxybacillaceae</taxon>
        <taxon>Parageobacillus</taxon>
    </lineage>
</organism>
<evidence type="ECO:0000313" key="2">
    <source>
        <dbReference type="Proteomes" id="UP000078290"/>
    </source>
</evidence>
<gene>
    <name evidence="1" type="ORF">A7K69_13730</name>
</gene>
<dbReference type="EMBL" id="LXMA01000042">
    <property type="protein sequence ID" value="OAT71465.1"/>
    <property type="molecule type" value="Genomic_DNA"/>
</dbReference>
<dbReference type="RefSeq" id="WP_064552954.1">
    <property type="nucleotide sequence ID" value="NZ_LXMA01000042.1"/>
</dbReference>
<protein>
    <submittedName>
        <fullName evidence="1">Uncharacterized protein</fullName>
    </submittedName>
</protein>
<accession>A0A1B7KMZ2</accession>
<comment type="caution">
    <text evidence="1">The sequence shown here is derived from an EMBL/GenBank/DDBJ whole genome shotgun (WGS) entry which is preliminary data.</text>
</comment>
<dbReference type="Proteomes" id="UP000078290">
    <property type="component" value="Unassembled WGS sequence"/>
</dbReference>
<reference evidence="2" key="1">
    <citation type="submission" date="2016-05" db="EMBL/GenBank/DDBJ databases">
        <authorList>
            <person name="Wang W."/>
            <person name="Zhu L."/>
        </authorList>
    </citation>
    <scope>NUCLEOTIDE SEQUENCE [LARGE SCALE GENOMIC DNA]</scope>
    <source>
        <strain evidence="2">W-2</strain>
    </source>
</reference>